<feature type="domain" description="Sushi" evidence="7">
    <location>
        <begin position="1499"/>
        <end position="1558"/>
    </location>
</feature>
<feature type="domain" description="Sushi" evidence="7">
    <location>
        <begin position="342"/>
        <end position="402"/>
    </location>
</feature>
<feature type="disulfide bond" evidence="6">
    <location>
        <begin position="1409"/>
        <end position="1436"/>
    </location>
</feature>
<feature type="domain" description="Sushi" evidence="7">
    <location>
        <begin position="464"/>
        <end position="521"/>
    </location>
</feature>
<feature type="disulfide bond" evidence="6">
    <location>
        <begin position="1650"/>
        <end position="1677"/>
    </location>
</feature>
<dbReference type="SMART" id="SM00032">
    <property type="entry name" value="CCP"/>
    <property type="match status" value="30"/>
</dbReference>
<organism evidence="8 9">
    <name type="scientific">Ciona savignyi</name>
    <name type="common">Pacific transparent sea squirt</name>
    <dbReference type="NCBI Taxonomy" id="51511"/>
    <lineage>
        <taxon>Eukaryota</taxon>
        <taxon>Metazoa</taxon>
        <taxon>Chordata</taxon>
        <taxon>Tunicata</taxon>
        <taxon>Ascidiacea</taxon>
        <taxon>Phlebobranchia</taxon>
        <taxon>Cionidae</taxon>
        <taxon>Ciona</taxon>
    </lineage>
</organism>
<feature type="domain" description="Sushi" evidence="7">
    <location>
        <begin position="583"/>
        <end position="641"/>
    </location>
</feature>
<feature type="domain" description="Sushi" evidence="7">
    <location>
        <begin position="823"/>
        <end position="884"/>
    </location>
</feature>
<evidence type="ECO:0000256" key="5">
    <source>
        <dbReference type="ARBA" id="ARBA00023180"/>
    </source>
</evidence>
<dbReference type="FunFam" id="2.10.70.10:FF:000014">
    <property type="entry name" value="Membrane cofactor protein"/>
    <property type="match status" value="1"/>
</dbReference>
<evidence type="ECO:0000256" key="2">
    <source>
        <dbReference type="ARBA" id="ARBA00022729"/>
    </source>
</evidence>
<evidence type="ECO:0000256" key="3">
    <source>
        <dbReference type="ARBA" id="ARBA00022737"/>
    </source>
</evidence>
<feature type="disulfide bond" evidence="6">
    <location>
        <begin position="1691"/>
        <end position="1734"/>
    </location>
</feature>
<feature type="disulfide bond" evidence="6">
    <location>
        <begin position="9"/>
        <end position="36"/>
    </location>
</feature>
<feature type="disulfide bond" evidence="6">
    <location>
        <begin position="916"/>
        <end position="943"/>
    </location>
</feature>
<evidence type="ECO:0000259" key="7">
    <source>
        <dbReference type="PROSITE" id="PS50923"/>
    </source>
</evidence>
<feature type="domain" description="Sushi" evidence="7">
    <location>
        <begin position="1689"/>
        <end position="1749"/>
    </location>
</feature>
<feature type="domain" description="Sushi" evidence="7">
    <location>
        <begin position="1067"/>
        <end position="1127"/>
    </location>
</feature>
<feature type="disulfide bond" evidence="6">
    <location>
        <begin position="887"/>
        <end position="930"/>
    </location>
</feature>
<evidence type="ECO:0000256" key="1">
    <source>
        <dbReference type="ARBA" id="ARBA00022659"/>
    </source>
</evidence>
<evidence type="ECO:0000256" key="6">
    <source>
        <dbReference type="PROSITE-ProRule" id="PRU00302"/>
    </source>
</evidence>
<feature type="disulfide bond" evidence="6">
    <location>
        <begin position="1589"/>
        <end position="1616"/>
    </location>
</feature>
<feature type="domain" description="Sushi" evidence="7">
    <location>
        <begin position="946"/>
        <end position="1005"/>
    </location>
</feature>
<feature type="domain" description="Sushi" evidence="7">
    <location>
        <begin position="702"/>
        <end position="761"/>
    </location>
</feature>
<feature type="disulfide bond" evidence="6">
    <location>
        <begin position="189"/>
        <end position="216"/>
    </location>
</feature>
<feature type="disulfide bond" evidence="6">
    <location>
        <begin position="1349"/>
        <end position="1376"/>
    </location>
</feature>
<feature type="disulfide bond" evidence="6">
    <location>
        <begin position="1621"/>
        <end position="1664"/>
    </location>
</feature>
<feature type="disulfide bond" evidence="6">
    <location>
        <begin position="434"/>
        <end position="461"/>
    </location>
</feature>
<reference evidence="8" key="2">
    <citation type="submission" date="2025-08" db="UniProtKB">
        <authorList>
            <consortium name="Ensembl"/>
        </authorList>
    </citation>
    <scope>IDENTIFICATION</scope>
</reference>
<feature type="domain" description="Sushi" evidence="7">
    <location>
        <begin position="281"/>
        <end position="341"/>
    </location>
</feature>
<feature type="disulfide bond" evidence="6">
    <location>
        <begin position="1221"/>
        <end position="1248"/>
    </location>
</feature>
<keyword evidence="1 6" id="KW-0768">Sushi</keyword>
<dbReference type="Proteomes" id="UP000007875">
    <property type="component" value="Unassembled WGS sequence"/>
</dbReference>
<dbReference type="SUPFAM" id="SSF57535">
    <property type="entry name" value="Complement control module/SCR domain"/>
    <property type="match status" value="30"/>
</dbReference>
<feature type="disulfide bond" evidence="6">
    <location>
        <begin position="553"/>
        <end position="580"/>
    </location>
</feature>
<feature type="domain" description="Sushi" evidence="7">
    <location>
        <begin position="762"/>
        <end position="822"/>
    </location>
</feature>
<dbReference type="PANTHER" id="PTHR46393:SF7">
    <property type="entry name" value="COMPLEMENT C2"/>
    <property type="match status" value="1"/>
</dbReference>
<feature type="domain" description="Sushi" evidence="7">
    <location>
        <begin position="1619"/>
        <end position="1679"/>
    </location>
</feature>
<feature type="domain" description="Sushi" evidence="7">
    <location>
        <begin position="1256"/>
        <end position="1317"/>
    </location>
</feature>
<feature type="domain" description="Sushi" evidence="7">
    <location>
        <begin position="1750"/>
        <end position="1809"/>
    </location>
</feature>
<feature type="disulfide bond" evidence="6">
    <location>
        <begin position="492"/>
        <end position="519"/>
    </location>
</feature>
<dbReference type="CDD" id="cd00033">
    <property type="entry name" value="CCP"/>
    <property type="match status" value="30"/>
</dbReference>
<feature type="disulfide bond" evidence="6">
    <location>
        <begin position="251"/>
        <end position="278"/>
    </location>
</feature>
<dbReference type="InterPro" id="IPR000436">
    <property type="entry name" value="Sushi_SCR_CCP_dom"/>
</dbReference>
<feature type="domain" description="Sushi" evidence="7">
    <location>
        <begin position="885"/>
        <end position="945"/>
    </location>
</feature>
<feature type="disulfide bond" evidence="6">
    <location>
        <begin position="405"/>
        <end position="448"/>
    </location>
</feature>
<feature type="domain" description="Sushi" evidence="7">
    <location>
        <begin position="219"/>
        <end position="280"/>
    </location>
</feature>
<feature type="disulfide bond" evidence="6">
    <location>
        <begin position="102"/>
        <end position="145"/>
    </location>
</feature>
<keyword evidence="5" id="KW-0325">Glycoprotein</keyword>
<feature type="disulfide bond" evidence="6">
    <location>
        <begin position="312"/>
        <end position="339"/>
    </location>
</feature>
<feature type="disulfide bond" evidence="6">
    <location>
        <begin position="672"/>
        <end position="699"/>
    </location>
</feature>
<dbReference type="PROSITE" id="PS50923">
    <property type="entry name" value="SUSHI"/>
    <property type="match status" value="30"/>
</dbReference>
<reference evidence="9" key="1">
    <citation type="submission" date="2003-08" db="EMBL/GenBank/DDBJ databases">
        <authorList>
            <person name="Birren B."/>
            <person name="Nusbaum C."/>
            <person name="Abebe A."/>
            <person name="Abouelleil A."/>
            <person name="Adekoya E."/>
            <person name="Ait-zahra M."/>
            <person name="Allen N."/>
            <person name="Allen T."/>
            <person name="An P."/>
            <person name="Anderson M."/>
            <person name="Anderson S."/>
            <person name="Arachchi H."/>
            <person name="Armbruster J."/>
            <person name="Bachantsang P."/>
            <person name="Baldwin J."/>
            <person name="Barry A."/>
            <person name="Bayul T."/>
            <person name="Blitshsteyn B."/>
            <person name="Bloom T."/>
            <person name="Blye J."/>
            <person name="Boguslavskiy L."/>
            <person name="Borowsky M."/>
            <person name="Boukhgalter B."/>
            <person name="Brunache A."/>
            <person name="Butler J."/>
            <person name="Calixte N."/>
            <person name="Calvo S."/>
            <person name="Camarata J."/>
            <person name="Campo K."/>
            <person name="Chang J."/>
            <person name="Cheshatsang Y."/>
            <person name="Citroen M."/>
            <person name="Collymore A."/>
            <person name="Considine T."/>
            <person name="Cook A."/>
            <person name="Cooke P."/>
            <person name="Corum B."/>
            <person name="Cuomo C."/>
            <person name="David R."/>
            <person name="Dawoe T."/>
            <person name="Degray S."/>
            <person name="Dodge S."/>
            <person name="Dooley K."/>
            <person name="Dorje P."/>
            <person name="Dorjee K."/>
            <person name="Dorris L."/>
            <person name="Duffey N."/>
            <person name="Dupes A."/>
            <person name="Elkins T."/>
            <person name="Engels R."/>
            <person name="Erickson J."/>
            <person name="Farina A."/>
            <person name="Faro S."/>
            <person name="Ferreira P."/>
            <person name="Fischer H."/>
            <person name="Fitzgerald M."/>
            <person name="Foley K."/>
            <person name="Gage D."/>
            <person name="Galagan J."/>
            <person name="Gearin G."/>
            <person name="Gnerre S."/>
            <person name="Gnirke A."/>
            <person name="Goyette A."/>
            <person name="Graham J."/>
            <person name="Grandbois E."/>
            <person name="Gyaltsen K."/>
            <person name="Hafez N."/>
            <person name="Hagopian D."/>
            <person name="Hagos B."/>
            <person name="Hall J."/>
            <person name="Hatcher B."/>
            <person name="Heller A."/>
            <person name="Higgins H."/>
            <person name="Honan T."/>
            <person name="Horn A."/>
            <person name="Houde N."/>
            <person name="Hughes L."/>
            <person name="Hulme W."/>
            <person name="Husby E."/>
            <person name="Iliev I."/>
            <person name="Jaffe D."/>
            <person name="Jones C."/>
            <person name="Kamal M."/>
            <person name="Kamat A."/>
            <person name="Kamvysselis M."/>
            <person name="Karlsson E."/>
            <person name="Kells C."/>
            <person name="Kieu A."/>
            <person name="Kisner P."/>
            <person name="Kodira C."/>
            <person name="Kulbokas E."/>
            <person name="Labutti K."/>
            <person name="Lama D."/>
            <person name="Landers T."/>
            <person name="Leger J."/>
            <person name="Levine S."/>
            <person name="Lewis D."/>
            <person name="Lewis T."/>
            <person name="Lindblad-toh K."/>
            <person name="Liu X."/>
            <person name="Lokyitsang T."/>
            <person name="Lokyitsang Y."/>
            <person name="Lucien O."/>
            <person name="Lui A."/>
            <person name="Ma L.J."/>
            <person name="Mabbitt R."/>
            <person name="Macdonald J."/>
            <person name="Maclean C."/>
            <person name="Major J."/>
            <person name="Manning J."/>
            <person name="Marabella R."/>
            <person name="Maru K."/>
            <person name="Matthews C."/>
            <person name="Mauceli E."/>
            <person name="Mccarthy M."/>
            <person name="Mcdonough S."/>
            <person name="Mcghee T."/>
            <person name="Meldrim J."/>
            <person name="Meneus L."/>
            <person name="Mesirov J."/>
            <person name="Mihalev A."/>
            <person name="Mihova T."/>
            <person name="Mikkelsen T."/>
            <person name="Mlenga V."/>
            <person name="Moru K."/>
            <person name="Mozes J."/>
            <person name="Mulrain L."/>
            <person name="Munson G."/>
            <person name="Naylor J."/>
            <person name="Newes C."/>
            <person name="Nguyen C."/>
            <person name="Nguyen N."/>
            <person name="Nguyen T."/>
            <person name="Nicol R."/>
            <person name="Nielsen C."/>
            <person name="Nizzari M."/>
            <person name="Norbu C."/>
            <person name="Norbu N."/>
            <person name="O'donnell P."/>
            <person name="Okoawo O."/>
            <person name="O'leary S."/>
            <person name="Omotosho B."/>
            <person name="O'neill K."/>
            <person name="Osman S."/>
            <person name="Parker S."/>
            <person name="Perrin D."/>
            <person name="Phunkhang P."/>
            <person name="Piqani B."/>
            <person name="Purcell S."/>
            <person name="Rachupka T."/>
            <person name="Ramasamy U."/>
            <person name="Rameau R."/>
            <person name="Ray V."/>
            <person name="Raymond C."/>
            <person name="Retta R."/>
            <person name="Richardson S."/>
            <person name="Rise C."/>
            <person name="Rodriguez J."/>
            <person name="Rogers J."/>
            <person name="Rogov P."/>
            <person name="Rutman M."/>
            <person name="Schupbach R."/>
            <person name="Seaman C."/>
            <person name="Settipalli S."/>
            <person name="Sharpe T."/>
            <person name="Sheridan J."/>
            <person name="Sherpa N."/>
            <person name="Shi J."/>
            <person name="Smirnov S."/>
            <person name="Smith C."/>
            <person name="Sougnez C."/>
            <person name="Spencer B."/>
            <person name="Stalker J."/>
            <person name="Stange-thomann N."/>
            <person name="Stavropoulos S."/>
            <person name="Stetson K."/>
            <person name="Stone C."/>
            <person name="Stone S."/>
            <person name="Stubbs M."/>
            <person name="Talamas J."/>
            <person name="Tchuinga P."/>
            <person name="Tenzing P."/>
            <person name="Tesfaye S."/>
            <person name="Theodore J."/>
            <person name="Thoulutsang Y."/>
            <person name="Topham K."/>
            <person name="Towey S."/>
            <person name="Tsamla T."/>
            <person name="Tsomo N."/>
            <person name="Vallee D."/>
            <person name="Vassiliev H."/>
            <person name="Venkataraman V."/>
            <person name="Vinson J."/>
            <person name="Vo A."/>
            <person name="Wade C."/>
            <person name="Wang S."/>
            <person name="Wangchuk T."/>
            <person name="Wangdi T."/>
            <person name="Whittaker C."/>
            <person name="Wilkinson J."/>
            <person name="Wu Y."/>
            <person name="Wyman D."/>
            <person name="Yadav S."/>
            <person name="Yang S."/>
            <person name="Yang X."/>
            <person name="Yeager S."/>
            <person name="Yee E."/>
            <person name="Young G."/>
            <person name="Zainoun J."/>
            <person name="Zembeck L."/>
            <person name="Zimmer A."/>
            <person name="Zody M."/>
            <person name="Lander E."/>
        </authorList>
    </citation>
    <scope>NUCLEOTIDE SEQUENCE [LARGE SCALE GENOMIC DNA]</scope>
</reference>
<feature type="disulfide bond" evidence="6">
    <location>
        <begin position="976"/>
        <end position="1003"/>
    </location>
</feature>
<feature type="disulfide bond" evidence="6">
    <location>
        <begin position="41"/>
        <end position="84"/>
    </location>
</feature>
<evidence type="ECO:0000313" key="8">
    <source>
        <dbReference type="Ensembl" id="ENSCSAVP00000013475.1"/>
    </source>
</evidence>
<feature type="disulfide bond" evidence="6">
    <location>
        <begin position="732"/>
        <end position="759"/>
    </location>
</feature>
<feature type="domain" description="Sushi" evidence="7">
    <location>
        <begin position="522"/>
        <end position="582"/>
    </location>
</feature>
<evidence type="ECO:0000256" key="4">
    <source>
        <dbReference type="ARBA" id="ARBA00023157"/>
    </source>
</evidence>
<feature type="disulfide bond" evidence="6">
    <location>
        <begin position="1720"/>
        <end position="1747"/>
    </location>
</feature>
<feature type="domain" description="Sushi" evidence="7">
    <location>
        <begin position="642"/>
        <end position="701"/>
    </location>
</feature>
<feature type="disulfide bond" evidence="6">
    <location>
        <begin position="70"/>
        <end position="97"/>
    </location>
</feature>
<reference evidence="8" key="3">
    <citation type="submission" date="2025-09" db="UniProtKB">
        <authorList>
            <consortium name="Ensembl"/>
        </authorList>
    </citation>
    <scope>IDENTIFICATION</scope>
</reference>
<keyword evidence="9" id="KW-1185">Reference proteome</keyword>
<comment type="caution">
    <text evidence="6">Lacks conserved residue(s) required for the propagation of feature annotation.</text>
</comment>
<feature type="disulfide bond" evidence="6">
    <location>
        <begin position="764"/>
        <end position="807"/>
    </location>
</feature>
<feature type="domain" description="Sushi" evidence="7">
    <location>
        <begin position="1008"/>
        <end position="1066"/>
    </location>
</feature>
<protein>
    <recommendedName>
        <fullName evidence="7">Sushi domain-containing protein</fullName>
    </recommendedName>
</protein>
<feature type="disulfide bond" evidence="6">
    <location>
        <begin position="1469"/>
        <end position="1496"/>
    </location>
</feature>
<feature type="domain" description="Sushi" evidence="7">
    <location>
        <begin position="1439"/>
        <end position="1498"/>
    </location>
</feature>
<dbReference type="InterPro" id="IPR035976">
    <property type="entry name" value="Sushi/SCR/CCP_sf"/>
</dbReference>
<feature type="disulfide bond" evidence="6">
    <location>
        <begin position="1320"/>
        <end position="1363"/>
    </location>
</feature>
<feature type="disulfide bond" evidence="6">
    <location>
        <begin position="344"/>
        <end position="387"/>
    </location>
</feature>
<feature type="disulfide bond" evidence="6">
    <location>
        <begin position="855"/>
        <end position="882"/>
    </location>
</feature>
<feature type="domain" description="Sushi" evidence="7">
    <location>
        <begin position="1"/>
        <end position="38"/>
    </location>
</feature>
<keyword evidence="2" id="KW-0732">Signal</keyword>
<keyword evidence="4 6" id="KW-1015">Disulfide bond</keyword>
<feature type="disulfide bond" evidence="6">
    <location>
        <begin position="612"/>
        <end position="639"/>
    </location>
</feature>
<name>H2Z7B3_CIOSA</name>
<accession>H2Z7B3</accession>
<feature type="domain" description="Sushi" evidence="7">
    <location>
        <begin position="1188"/>
        <end position="1250"/>
    </location>
</feature>
<feature type="disulfide bond" evidence="6">
    <location>
        <begin position="524"/>
        <end position="567"/>
    </location>
</feature>
<proteinExistence type="predicted"/>
<feature type="disulfide bond" evidence="6">
    <location>
        <begin position="283"/>
        <end position="326"/>
    </location>
</feature>
<sequence>VATVLQFSCTSGYILSGIASITCQSNGRWSDVTPTCVGITCRKQRVPRHGTALPSDIEFFSVGGEVTYRCNDGYELDGPDEVTCGPSGVWSRDPPTCVVITCPAVTAPTNGAIVPADASDNMIGSVVTFTCSDGYMVEGSESIVCMSSGQWSSQPPTLIVCLDPVVSEFGSSSPDPTQWLLNSVITFRCNGGYTLVGAVEATCTRLGSWSNDPPACEEILCPSLSTTIENGIRSPSDDTNWIVGTRVTYSCNPGYQLSGHRQIRCTGSGVWSGEEPTCVVESCSPPVGSELLTFEPQNLPNYPVNTVVTFSCVSGYTVEGSNPLTCAEGGVWSADEPSCVVIICPTPSNPTNGDVTSEVVAPYLLGATVEYSCDSGFSLHGSASATCMETGLWSSPEPTCRAIVCSRPGRVENGGYTLTTATSILVGTRAVYHCNSGYEAVGDRIITCLNTGEWSSSSPICREILCPSLSQPTQGSVVVTSRSVQGVATYSCNTGYRLDGPQVITCFSNGRWSNTPPTCVGITCLQLPSLDNGSFFPELQRPYDVNSVVRYRCDNGYQLSGGPVIRCNSDGLWSEQPPTCTEIKCRDPLEINHGIFNPLPSYYIGSRVSYRCNPGYQLQGDETIICENNGEWSSTEPTCNEITCPALTAPTNGLISNPRPVYTYGNTVFFTCHLGYRRNGQRSIHCSNDGTWSHPVPTCEEITCPALTPILNGQFTPRTGPYQLRAVVTHTCNDGYRMQGAADITCQESGRWAPSQPRCVVIECPLPSAPQNGVISPATRTKWLVDQSVRYSCEAGYDLVGTEFATCMRDRRWSSPLPLHVKVHCASDKHFILCIQINLNCSSSIVVGVSVVYQCNTGYRMVGSASATCLNTGLWSEVPPACTANECLIPTTPVNGFISSQRRPRYIATNTITYGCDDGYSMDGGATITCQPNSSWSNDPPVCEEIKCSKPAEILKGSLNSTQLEYSISTVLTYTCISGYEIDGQANLVCLSTGTWSHPEPECIGKLITCPTPSSQFAQIVSPQDTYVVGDVVQYMCDVGFTLMGSERITCTESGQYSDFPPTCTEITCRVLLPIAHGSFAPRRTSPYPVTSSVTYSCVDGFQLDGEAELICQPDGTWSADRPQCQDLNECDDLSICRISGNIIFLKYDVGSSVTFLCRSGYEIDGESTITCGNSGAWSADEPSCIVIQCTDPVQIDNGRIVFTFAGTIGFIRGSVVRYRCNHGFEMEGANELTCSETGQWSSEFPTCNASPCHTVRCLQPNIPTNGRLTDRIIFTHYEVGSSVAFECRPGYEIVGVRSITCEDSGQWSDTEPTCRVITCEDRTAPSQGTISTTSTKPFTLGNTVSYTCNNGYQLSGSNTAECQQNGRWSAPPPACREIKCRDIRRPQSGSYESSASSNIVGAVVTFECISGYSLVGESSITCLDTALWSNSEPTCRGSSCSTPPNTDADIRAGEKTQYIVGDVITYACGVGLEMIGSNRITCQASGQWTSLPPTCSEIRCSRPTWPLHGSFSPTVASYPVGDTVTFQCETGYGLDRDATIECMNTGEWSGPFPRCTGSVCSPPNSVTGATYLPIKTEYNAGNQVTYTCGRGYRTHGSSVLTCQNNGLWSSAEPTCTGVTCPVPPSIANGRFAPRTLRVYGAGVEIRYFCNSGYTLRGPALLTCLNTENWSSDPPTCEEKMFHFCSTGISCNRPGLPHRGSLDDGGKTTWVVGDIVTYSCDGGYALLGQRRARCMDTGQWSSQPPTCRVVTCEEPLSPAHGSFSPLSVSGPRGYNDAVTYHCYDGFILEGASSAVCQQNGEWSNPPPTC</sequence>
<feature type="domain" description="Sushi" evidence="7">
    <location>
        <begin position="39"/>
        <end position="99"/>
    </location>
</feature>
<feature type="disulfide bond" evidence="6">
    <location>
        <begin position="1782"/>
        <end position="1809"/>
    </location>
</feature>
<feature type="disulfide bond" evidence="6">
    <location>
        <begin position="1069"/>
        <end position="1112"/>
    </location>
</feature>
<dbReference type="Ensembl" id="ENSCSAVT00000013631.1">
    <property type="protein sequence ID" value="ENSCSAVP00000013475.1"/>
    <property type="gene ID" value="ENSCSAVG00000007905.1"/>
</dbReference>
<dbReference type="GeneTree" id="ENSGT00940000163310"/>
<feature type="disulfide bond" evidence="6">
    <location>
        <begin position="1098"/>
        <end position="1125"/>
    </location>
</feature>
<feature type="disulfide bond" evidence="6">
    <location>
        <begin position="1037"/>
        <end position="1064"/>
    </location>
</feature>
<feature type="domain" description="Sushi" evidence="7">
    <location>
        <begin position="1559"/>
        <end position="1618"/>
    </location>
</feature>
<feature type="domain" description="Sushi" evidence="7">
    <location>
        <begin position="100"/>
        <end position="163"/>
    </location>
</feature>
<feature type="disulfide bond" evidence="6">
    <location>
        <begin position="1288"/>
        <end position="1315"/>
    </location>
</feature>
<dbReference type="Gene3D" id="2.10.70.10">
    <property type="entry name" value="Complement Module, domain 1"/>
    <property type="match status" value="30"/>
</dbReference>
<dbReference type="PANTHER" id="PTHR46393">
    <property type="entry name" value="SUSHI DOMAIN-CONTAINING PROTEIN"/>
    <property type="match status" value="1"/>
</dbReference>
<feature type="disulfide bond" evidence="6">
    <location>
        <begin position="1529"/>
        <end position="1556"/>
    </location>
</feature>
<dbReference type="Pfam" id="PF00084">
    <property type="entry name" value="Sushi"/>
    <property type="match status" value="30"/>
</dbReference>
<keyword evidence="3" id="KW-0677">Repeat</keyword>
<feature type="disulfide bond" evidence="6">
    <location>
        <begin position="1158"/>
        <end position="1185"/>
    </location>
</feature>
<feature type="domain" description="Sushi" evidence="7">
    <location>
        <begin position="169"/>
        <end position="218"/>
    </location>
</feature>
<feature type="domain" description="Sushi" evidence="7">
    <location>
        <begin position="1379"/>
        <end position="1438"/>
    </location>
</feature>
<feature type="domain" description="Sushi" evidence="7">
    <location>
        <begin position="403"/>
        <end position="463"/>
    </location>
</feature>
<feature type="domain" description="Sushi" evidence="7">
    <location>
        <begin position="1318"/>
        <end position="1378"/>
    </location>
</feature>
<feature type="disulfide bond" evidence="6">
    <location>
        <begin position="373"/>
        <end position="400"/>
    </location>
</feature>
<feature type="domain" description="Sushi" evidence="7">
    <location>
        <begin position="1135"/>
        <end position="1187"/>
    </location>
</feature>
<evidence type="ECO:0000313" key="9">
    <source>
        <dbReference type="Proteomes" id="UP000007875"/>
    </source>
</evidence>